<dbReference type="WBParaSite" id="Bm388d.1">
    <property type="protein sequence ID" value="Bm388d.1"/>
    <property type="gene ID" value="WBGene00220649"/>
</dbReference>
<reference evidence="3" key="3">
    <citation type="submission" date="2019-12" db="UniProtKB">
        <authorList>
            <consortium name="WormBaseParasite"/>
        </authorList>
    </citation>
    <scope>IDENTIFICATION</scope>
</reference>
<sequence>MCTAMLAVTAAAVIATFAYCYYKGGKWPFEKVSRSAPDHN</sequence>
<accession>A0A4E9EY08</accession>
<dbReference type="AlphaFoldDB" id="A0A4E9EY08"/>
<proteinExistence type="predicted"/>
<evidence type="ECO:0000313" key="3">
    <source>
        <dbReference type="WBParaSite" id="Bm388d.1"/>
    </source>
</evidence>
<dbReference type="GeneID" id="66059742"/>
<reference evidence="1" key="2">
    <citation type="submission" date="2019-04" db="EMBL/GenBank/DDBJ databases">
        <authorList>
            <person name="Howe K."/>
            <person name="Paulini M."/>
            <person name="Williams G."/>
        </authorList>
    </citation>
    <scope>NUCLEOTIDE SEQUENCE [LARGE SCALE GENOMIC DNA]</scope>
    <source>
        <strain evidence="1">FR3</strain>
    </source>
</reference>
<dbReference type="Proteomes" id="UP000006672">
    <property type="component" value="Unassembled WGS sequence"/>
</dbReference>
<keyword evidence="2" id="KW-1185">Reference proteome</keyword>
<protein>
    <submittedName>
        <fullName evidence="3">Bm388</fullName>
    </submittedName>
</protein>
<organism evidence="1">
    <name type="scientific">Brugia malayi</name>
    <name type="common">Filarial nematode worm</name>
    <dbReference type="NCBI Taxonomy" id="6279"/>
    <lineage>
        <taxon>Eukaryota</taxon>
        <taxon>Metazoa</taxon>
        <taxon>Ecdysozoa</taxon>
        <taxon>Nematoda</taxon>
        <taxon>Chromadorea</taxon>
        <taxon>Rhabditida</taxon>
        <taxon>Spirurina</taxon>
        <taxon>Spiruromorpha</taxon>
        <taxon>Filarioidea</taxon>
        <taxon>Onchocercidae</taxon>
        <taxon>Brugia</taxon>
    </lineage>
</organism>
<gene>
    <name evidence="1 3" type="primary">Bm388</name>
    <name evidence="1" type="ORF">BM_BM388</name>
</gene>
<dbReference type="RefSeq" id="XP_042931104.1">
    <property type="nucleotide sequence ID" value="XM_043075170.1"/>
</dbReference>
<name>A0A4E9EY08_BRUMA</name>
<accession>A0A5S6PL91</accession>
<evidence type="ECO:0000313" key="2">
    <source>
        <dbReference type="Proteomes" id="UP000006672"/>
    </source>
</evidence>
<dbReference type="EMBL" id="CAAKNF010000196">
    <property type="protein sequence ID" value="VIO88770.1"/>
    <property type="molecule type" value="Genomic_DNA"/>
</dbReference>
<reference evidence="2" key="1">
    <citation type="journal article" date="2007" name="Science">
        <title>Draft genome of the filarial nematode parasite Brugia malayi.</title>
        <authorList>
            <person name="Ghedin E."/>
            <person name="Wang S."/>
            <person name="Spiro D."/>
            <person name="Caler E."/>
            <person name="Zhao Q."/>
            <person name="Crabtree J."/>
            <person name="Allen J.E."/>
            <person name="Delcher A.L."/>
            <person name="Guiliano D.B."/>
            <person name="Miranda-Saavedra D."/>
            <person name="Angiuoli S.V."/>
            <person name="Creasy T."/>
            <person name="Amedeo P."/>
            <person name="Haas B."/>
            <person name="El-Sayed N.M."/>
            <person name="Wortman J.R."/>
            <person name="Feldblyum T."/>
            <person name="Tallon L."/>
            <person name="Schatz M."/>
            <person name="Shumway M."/>
            <person name="Koo H."/>
            <person name="Salzberg S.L."/>
            <person name="Schobel S."/>
            <person name="Pertea M."/>
            <person name="Pop M."/>
            <person name="White O."/>
            <person name="Barton G.J."/>
            <person name="Carlow C.K."/>
            <person name="Crawford M.J."/>
            <person name="Daub J."/>
            <person name="Dimmic M.W."/>
            <person name="Estes C.F."/>
            <person name="Foster J.M."/>
            <person name="Ganatra M."/>
            <person name="Gregory W.F."/>
            <person name="Johnson N.M."/>
            <person name="Jin J."/>
            <person name="Komuniecki R."/>
            <person name="Korf I."/>
            <person name="Kumar S."/>
            <person name="Laney S."/>
            <person name="Li B.W."/>
            <person name="Li W."/>
            <person name="Lindblom T.H."/>
            <person name="Lustigman S."/>
            <person name="Ma D."/>
            <person name="Maina C.V."/>
            <person name="Martin D.M."/>
            <person name="McCarter J.P."/>
            <person name="McReynolds L."/>
            <person name="Mitreva M."/>
            <person name="Nutman T.B."/>
            <person name="Parkinson J."/>
            <person name="Peregrin-Alvarez J.M."/>
            <person name="Poole C."/>
            <person name="Ren Q."/>
            <person name="Saunders L."/>
            <person name="Sluder A.E."/>
            <person name="Smith K."/>
            <person name="Stanke M."/>
            <person name="Unnasch T.R."/>
            <person name="Ware J."/>
            <person name="Wei A.D."/>
            <person name="Weil G."/>
            <person name="Williams D.J."/>
            <person name="Zhang Y."/>
            <person name="Williams S.A."/>
            <person name="Fraser-Liggett C."/>
            <person name="Slatko B."/>
            <person name="Blaxter M.L."/>
            <person name="Scott A.L."/>
        </authorList>
    </citation>
    <scope>NUCLEOTIDE SEQUENCE</scope>
    <source>
        <strain evidence="2">FR3</strain>
    </source>
</reference>
<evidence type="ECO:0000313" key="1">
    <source>
        <dbReference type="EMBL" id="VIO88770.1"/>
    </source>
</evidence>
<dbReference type="CTD" id="66059742"/>